<proteinExistence type="predicted"/>
<dbReference type="Gene3D" id="3.30.1330.60">
    <property type="entry name" value="OmpA-like domain"/>
    <property type="match status" value="1"/>
</dbReference>
<dbReference type="Proteomes" id="UP000613255">
    <property type="component" value="Unassembled WGS sequence"/>
</dbReference>
<comment type="subcellular location">
    <subcellularLocation>
        <location evidence="1">Cell outer membrane</location>
    </subcellularLocation>
</comment>
<dbReference type="GO" id="GO:0009279">
    <property type="term" value="C:cell outer membrane"/>
    <property type="evidence" value="ECO:0007669"/>
    <property type="project" value="UniProtKB-SubCell"/>
</dbReference>
<name>A0A934HQF0_9RHOB</name>
<dbReference type="PRINTS" id="PR01021">
    <property type="entry name" value="OMPADOMAIN"/>
</dbReference>
<dbReference type="CDD" id="cd07185">
    <property type="entry name" value="OmpA_C-like"/>
    <property type="match status" value="1"/>
</dbReference>
<protein>
    <submittedName>
        <fullName evidence="7">OmpA family protein</fullName>
    </submittedName>
</protein>
<comment type="caution">
    <text evidence="7">The sequence shown here is derived from an EMBL/GenBank/DDBJ whole genome shotgun (WGS) entry which is preliminary data.</text>
</comment>
<keyword evidence="5" id="KW-0732">Signal</keyword>
<keyword evidence="2 4" id="KW-0472">Membrane</keyword>
<dbReference type="AlphaFoldDB" id="A0A934HQF0"/>
<dbReference type="InterPro" id="IPR006664">
    <property type="entry name" value="OMP_bac"/>
</dbReference>
<dbReference type="RefSeq" id="WP_198685617.1">
    <property type="nucleotide sequence ID" value="NZ_JAEIJD010000004.1"/>
</dbReference>
<evidence type="ECO:0000256" key="2">
    <source>
        <dbReference type="ARBA" id="ARBA00023136"/>
    </source>
</evidence>
<dbReference type="Pfam" id="PF00691">
    <property type="entry name" value="OmpA"/>
    <property type="match status" value="1"/>
</dbReference>
<reference evidence="7" key="1">
    <citation type="submission" date="2020-12" db="EMBL/GenBank/DDBJ databases">
        <title>Pontibaca salina gen. nov., sp. nov., isolated from marine sediment.</title>
        <authorList>
            <person name="Bo J."/>
            <person name="Wang S."/>
            <person name="Song X."/>
            <person name="Du Z."/>
        </authorList>
    </citation>
    <scope>NUCLEOTIDE SEQUENCE</scope>
    <source>
        <strain evidence="7">S1109L</strain>
    </source>
</reference>
<evidence type="ECO:0000256" key="5">
    <source>
        <dbReference type="SAM" id="SignalP"/>
    </source>
</evidence>
<evidence type="ECO:0000313" key="7">
    <source>
        <dbReference type="EMBL" id="MBI6629587.1"/>
    </source>
</evidence>
<dbReference type="PANTHER" id="PTHR30329:SF21">
    <property type="entry name" value="LIPOPROTEIN YIAD-RELATED"/>
    <property type="match status" value="1"/>
</dbReference>
<organism evidence="7 8">
    <name type="scientific">Pontibaca salina</name>
    <dbReference type="NCBI Taxonomy" id="2795731"/>
    <lineage>
        <taxon>Bacteria</taxon>
        <taxon>Pseudomonadati</taxon>
        <taxon>Pseudomonadota</taxon>
        <taxon>Alphaproteobacteria</taxon>
        <taxon>Rhodobacterales</taxon>
        <taxon>Roseobacteraceae</taxon>
        <taxon>Pontibaca</taxon>
    </lineage>
</organism>
<dbReference type="SUPFAM" id="SSF103088">
    <property type="entry name" value="OmpA-like"/>
    <property type="match status" value="1"/>
</dbReference>
<dbReference type="InterPro" id="IPR050330">
    <property type="entry name" value="Bact_OuterMem_StrucFunc"/>
</dbReference>
<sequence>MRAAIALFFALTLAAGPVRAGDLALPADAQRVTQEVSARDSYAMPIGPHISTGVATRSYEGRVDRQAWRVEKSDLTTLQLLDPLRAQLQEDGYEILFQCKDIACGGFDFRFAIDVIPAPEMYVDVRNYRFLAAARGEGEAISLLVSRSRASGFVQIIRVAPSDEDTSASVAGPISGPATTDDFATQLTSTGYVVLHDLDFQTGADTLGPGPHATLGALASFLQDNAEYRISLVGHTDTVGGLESNIELSRRRAGAVRVRLIEGYGIAAKRIDTEGVGYLAPVASNLTAQGREANRRVEAVLLSGQ</sequence>
<keyword evidence="8" id="KW-1185">Reference proteome</keyword>
<evidence type="ECO:0000259" key="6">
    <source>
        <dbReference type="PROSITE" id="PS51123"/>
    </source>
</evidence>
<evidence type="ECO:0000256" key="4">
    <source>
        <dbReference type="PROSITE-ProRule" id="PRU00473"/>
    </source>
</evidence>
<dbReference type="InterPro" id="IPR006665">
    <property type="entry name" value="OmpA-like"/>
</dbReference>
<keyword evidence="3" id="KW-0998">Cell outer membrane</keyword>
<feature type="chain" id="PRO_5037450344" evidence="5">
    <location>
        <begin position="21"/>
        <end position="305"/>
    </location>
</feature>
<evidence type="ECO:0000256" key="1">
    <source>
        <dbReference type="ARBA" id="ARBA00004442"/>
    </source>
</evidence>
<accession>A0A934HQF0</accession>
<dbReference type="PROSITE" id="PS51123">
    <property type="entry name" value="OMPA_2"/>
    <property type="match status" value="1"/>
</dbReference>
<gene>
    <name evidence="7" type="ORF">JAO82_06780</name>
</gene>
<feature type="signal peptide" evidence="5">
    <location>
        <begin position="1"/>
        <end position="20"/>
    </location>
</feature>
<feature type="domain" description="OmpA-like" evidence="6">
    <location>
        <begin position="187"/>
        <end position="305"/>
    </location>
</feature>
<evidence type="ECO:0000313" key="8">
    <source>
        <dbReference type="Proteomes" id="UP000613255"/>
    </source>
</evidence>
<evidence type="ECO:0000256" key="3">
    <source>
        <dbReference type="ARBA" id="ARBA00023237"/>
    </source>
</evidence>
<dbReference type="EMBL" id="JAEIJD010000004">
    <property type="protein sequence ID" value="MBI6629587.1"/>
    <property type="molecule type" value="Genomic_DNA"/>
</dbReference>
<dbReference type="InterPro" id="IPR036737">
    <property type="entry name" value="OmpA-like_sf"/>
</dbReference>
<dbReference type="PANTHER" id="PTHR30329">
    <property type="entry name" value="STATOR ELEMENT OF FLAGELLAR MOTOR COMPLEX"/>
    <property type="match status" value="1"/>
</dbReference>